<sequence length="471" mass="49759">MRPFAFLPALLLAGCSMAPAYRPAQAPVAAAYKEQVPGWAEAAPADAAPRGDWWTAFGDPVLDDLEARAATASPTIAAAVARYDQATAIARRANAEIFPEISGGGTISRERLSAGRPQSNGTRPKYTDKTIGGSFDWEIDLWGRLRDGARAGVLERQASAADLASARLSLQAAVASGYFALRGSDAEIALLRRTIDEFARAEKLTDDRHEGGIASGLDLGRAQTQLSGARADLSEALLDRAMLEHALAALIGESPSTFTIASAAMSARPIAAPVATPSQLLERRPDIAAAERRMAAANQRIGVARAAWFPALTLGLDGGWQTTSGDILTKANSFWALGPLSLLGPIFDAGRRTADVKRARGEFDEASAEYRGTVLGAFREVEDNLAAARELTSAERDQDAAAAAATRTGDLALTRYHDGASDYLEVVIAQTAALQAEREAIGVRVRRLQASVQLVRALGGGFDRTALAQKP</sequence>
<dbReference type="InterPro" id="IPR003423">
    <property type="entry name" value="OMP_efflux"/>
</dbReference>
<dbReference type="NCBIfam" id="TIGR01845">
    <property type="entry name" value="outer_NodT"/>
    <property type="match status" value="1"/>
</dbReference>
<dbReference type="Gene3D" id="2.20.200.10">
    <property type="entry name" value="Outer membrane efflux proteins (OEP)"/>
    <property type="match status" value="1"/>
</dbReference>
<dbReference type="EMBL" id="VTOU01000003">
    <property type="protein sequence ID" value="TZG25909.1"/>
    <property type="molecule type" value="Genomic_DNA"/>
</dbReference>
<comment type="subcellular location">
    <subcellularLocation>
        <location evidence="2">Cell membrane</location>
        <topology evidence="2">Lipid-anchor</topology>
    </subcellularLocation>
</comment>
<organism evidence="4 5">
    <name type="scientific">Sphingomonas montanisoli</name>
    <dbReference type="NCBI Taxonomy" id="2606412"/>
    <lineage>
        <taxon>Bacteria</taxon>
        <taxon>Pseudomonadati</taxon>
        <taxon>Pseudomonadota</taxon>
        <taxon>Alphaproteobacteria</taxon>
        <taxon>Sphingomonadales</taxon>
        <taxon>Sphingomonadaceae</taxon>
        <taxon>Sphingomonas</taxon>
    </lineage>
</organism>
<dbReference type="AlphaFoldDB" id="A0A5D9C2M1"/>
<dbReference type="InterPro" id="IPR010131">
    <property type="entry name" value="MdtP/NodT-like"/>
</dbReference>
<evidence type="ECO:0000313" key="4">
    <source>
        <dbReference type="EMBL" id="TZG25909.1"/>
    </source>
</evidence>
<keyword evidence="2" id="KW-0472">Membrane</keyword>
<protein>
    <submittedName>
        <fullName evidence="4">Efflux transporter outer membrane subunit</fullName>
    </submittedName>
</protein>
<evidence type="ECO:0000256" key="3">
    <source>
        <dbReference type="SAM" id="MobiDB-lite"/>
    </source>
</evidence>
<keyword evidence="2" id="KW-0812">Transmembrane</keyword>
<accession>A0A5D9C2M1</accession>
<keyword evidence="2" id="KW-0449">Lipoprotein</keyword>
<evidence type="ECO:0000256" key="1">
    <source>
        <dbReference type="ARBA" id="ARBA00007613"/>
    </source>
</evidence>
<dbReference type="RefSeq" id="WP_149522715.1">
    <property type="nucleotide sequence ID" value="NZ_VTOU01000003.1"/>
</dbReference>
<feature type="signal peptide" evidence="2">
    <location>
        <begin position="1"/>
        <end position="20"/>
    </location>
</feature>
<keyword evidence="2" id="KW-0564">Palmitate</keyword>
<proteinExistence type="inferred from homology"/>
<comment type="caution">
    <text evidence="4">The sequence shown here is derived from an EMBL/GenBank/DDBJ whole genome shotgun (WGS) entry which is preliminary data.</text>
</comment>
<comment type="similarity">
    <text evidence="1 2">Belongs to the outer membrane factor (OMF) (TC 1.B.17) family.</text>
</comment>
<dbReference type="PANTHER" id="PTHR30203">
    <property type="entry name" value="OUTER MEMBRANE CATION EFFLUX PROTEIN"/>
    <property type="match status" value="1"/>
</dbReference>
<dbReference type="Proteomes" id="UP000322077">
    <property type="component" value="Unassembled WGS sequence"/>
</dbReference>
<keyword evidence="2" id="KW-0732">Signal</keyword>
<dbReference type="GO" id="GO:0005886">
    <property type="term" value="C:plasma membrane"/>
    <property type="evidence" value="ECO:0007669"/>
    <property type="project" value="UniProtKB-SubCell"/>
</dbReference>
<dbReference type="Pfam" id="PF02321">
    <property type="entry name" value="OEP"/>
    <property type="match status" value="2"/>
</dbReference>
<dbReference type="PANTHER" id="PTHR30203:SF33">
    <property type="entry name" value="BLR4455 PROTEIN"/>
    <property type="match status" value="1"/>
</dbReference>
<keyword evidence="5" id="KW-1185">Reference proteome</keyword>
<dbReference type="GO" id="GO:0015562">
    <property type="term" value="F:efflux transmembrane transporter activity"/>
    <property type="evidence" value="ECO:0007669"/>
    <property type="project" value="InterPro"/>
</dbReference>
<gene>
    <name evidence="4" type="ORF">FYJ91_13100</name>
</gene>
<feature type="chain" id="PRO_5023155343" evidence="2">
    <location>
        <begin position="21"/>
        <end position="471"/>
    </location>
</feature>
<feature type="region of interest" description="Disordered" evidence="3">
    <location>
        <begin position="108"/>
        <end position="127"/>
    </location>
</feature>
<keyword evidence="2" id="KW-1134">Transmembrane beta strand</keyword>
<dbReference type="SUPFAM" id="SSF56954">
    <property type="entry name" value="Outer membrane efflux proteins (OEP)"/>
    <property type="match status" value="1"/>
</dbReference>
<name>A0A5D9C2M1_9SPHN</name>
<evidence type="ECO:0000313" key="5">
    <source>
        <dbReference type="Proteomes" id="UP000322077"/>
    </source>
</evidence>
<dbReference type="PROSITE" id="PS51257">
    <property type="entry name" value="PROKAR_LIPOPROTEIN"/>
    <property type="match status" value="1"/>
</dbReference>
<reference evidence="4 5" key="1">
    <citation type="submission" date="2019-08" db="EMBL/GenBank/DDBJ databases">
        <authorList>
            <person name="Wang G."/>
            <person name="Xu Z."/>
        </authorList>
    </citation>
    <scope>NUCLEOTIDE SEQUENCE [LARGE SCALE GENOMIC DNA]</scope>
    <source>
        <strain evidence="4 5">ZX</strain>
    </source>
</reference>
<dbReference type="Gene3D" id="1.20.1600.10">
    <property type="entry name" value="Outer membrane efflux proteins (OEP)"/>
    <property type="match status" value="1"/>
</dbReference>
<evidence type="ECO:0000256" key="2">
    <source>
        <dbReference type="RuleBase" id="RU362097"/>
    </source>
</evidence>